<keyword evidence="3" id="KW-1185">Reference proteome</keyword>
<dbReference type="GO" id="GO:0046872">
    <property type="term" value="F:metal ion binding"/>
    <property type="evidence" value="ECO:0007669"/>
    <property type="project" value="InterPro"/>
</dbReference>
<dbReference type="Proteomes" id="UP000178953">
    <property type="component" value="Unassembled WGS sequence"/>
</dbReference>
<dbReference type="InterPro" id="IPR017517">
    <property type="entry name" value="Maleyloyr_isom"/>
</dbReference>
<dbReference type="OrthoDB" id="5178565at2"/>
<dbReference type="Gene3D" id="1.20.120.450">
    <property type="entry name" value="dinb family like domain"/>
    <property type="match status" value="1"/>
</dbReference>
<name>A0A1E8Q2C7_9MYCO</name>
<reference evidence="2 3" key="1">
    <citation type="submission" date="2016-09" db="EMBL/GenBank/DDBJ databases">
        <title>genome sequence of Mycobacterium sp. 739 SCH.</title>
        <authorList>
            <person name="Greninger A.L."/>
            <person name="Qin X."/>
            <person name="Jerome K."/>
            <person name="Vora S."/>
            <person name="Quinn K."/>
        </authorList>
    </citation>
    <scope>NUCLEOTIDE SEQUENCE [LARGE SCALE GENOMIC DNA]</scope>
    <source>
        <strain evidence="2 3">SCH</strain>
    </source>
</reference>
<dbReference type="SUPFAM" id="SSF109854">
    <property type="entry name" value="DinB/YfiT-like putative metalloenzymes"/>
    <property type="match status" value="1"/>
</dbReference>
<feature type="domain" description="Mycothiol-dependent maleylpyruvate isomerase metal-binding" evidence="1">
    <location>
        <begin position="8"/>
        <end position="94"/>
    </location>
</feature>
<dbReference type="InterPro" id="IPR024344">
    <property type="entry name" value="MDMPI_metal-binding"/>
</dbReference>
<dbReference type="AlphaFoldDB" id="A0A1E8Q2C7"/>
<sequence>MDALDLARAERLEFADLLEGLTPDQWSAPTLCEHWRVRDVVAHILSYEGLPPAALARRFAAGRLRTDRINALAVAALAGTPPDELVAMLRRHATPTGLGAGFGGRIALTDNMIHQQDVRRPLGLPRVVAADRLCVALDFARWAPLIRGAWRARGVRLVADDLDWAAGRGPEVRGSGEALLVVMAGRRDALGDLSGPGVDRLAARV</sequence>
<evidence type="ECO:0000313" key="3">
    <source>
        <dbReference type="Proteomes" id="UP000178953"/>
    </source>
</evidence>
<dbReference type="NCBIfam" id="TIGR03083">
    <property type="entry name" value="maleylpyruvate isomerase family mycothiol-dependent enzyme"/>
    <property type="match status" value="1"/>
</dbReference>
<comment type="caution">
    <text evidence="2">The sequence shown here is derived from an EMBL/GenBank/DDBJ whole genome shotgun (WGS) entry which is preliminary data.</text>
</comment>
<evidence type="ECO:0000313" key="2">
    <source>
        <dbReference type="EMBL" id="OFJ52692.1"/>
    </source>
</evidence>
<gene>
    <name evidence="2" type="ORF">BEL07_16490</name>
</gene>
<proteinExistence type="predicted"/>
<dbReference type="InterPro" id="IPR034660">
    <property type="entry name" value="DinB/YfiT-like"/>
</dbReference>
<evidence type="ECO:0000259" key="1">
    <source>
        <dbReference type="Pfam" id="PF11716"/>
    </source>
</evidence>
<dbReference type="RefSeq" id="WP_070354194.1">
    <property type="nucleotide sequence ID" value="NZ_CP043474.1"/>
</dbReference>
<dbReference type="EMBL" id="MCHX01000036">
    <property type="protein sequence ID" value="OFJ52692.1"/>
    <property type="molecule type" value="Genomic_DNA"/>
</dbReference>
<accession>A0A1E8Q2C7</accession>
<organism evidence="2 3">
    <name type="scientific">Mycolicibacterium grossiae</name>
    <dbReference type="NCBI Taxonomy" id="1552759"/>
    <lineage>
        <taxon>Bacteria</taxon>
        <taxon>Bacillati</taxon>
        <taxon>Actinomycetota</taxon>
        <taxon>Actinomycetes</taxon>
        <taxon>Mycobacteriales</taxon>
        <taxon>Mycobacteriaceae</taxon>
        <taxon>Mycolicibacterium</taxon>
    </lineage>
</organism>
<protein>
    <submittedName>
        <fullName evidence="2">DinB family protein</fullName>
    </submittedName>
</protein>
<dbReference type="Pfam" id="PF11716">
    <property type="entry name" value="MDMPI_N"/>
    <property type="match status" value="1"/>
</dbReference>